<accession>A0A2M9DC52</accession>
<dbReference type="STRING" id="1267768.BV394_12945"/>
<dbReference type="Gene3D" id="3.60.10.10">
    <property type="entry name" value="Endonuclease/exonuclease/phosphatase"/>
    <property type="match status" value="1"/>
</dbReference>
<keyword evidence="2" id="KW-0812">Transmembrane</keyword>
<dbReference type="OrthoDB" id="9796594at2"/>
<keyword evidence="4" id="KW-1185">Reference proteome</keyword>
<feature type="transmembrane region" description="Helical" evidence="2">
    <location>
        <begin position="71"/>
        <end position="88"/>
    </location>
</feature>
<dbReference type="AlphaFoldDB" id="A0A1U7DKW0"/>
<dbReference type="InterPro" id="IPR005135">
    <property type="entry name" value="Endo/exonuclease/phosphatase"/>
</dbReference>
<dbReference type="GO" id="GO:0003824">
    <property type="term" value="F:catalytic activity"/>
    <property type="evidence" value="ECO:0007669"/>
    <property type="project" value="InterPro"/>
</dbReference>
<protein>
    <submittedName>
        <fullName evidence="3">Uncharacterized protein</fullName>
    </submittedName>
</protein>
<keyword evidence="2" id="KW-1133">Transmembrane helix</keyword>
<feature type="transmembrane region" description="Helical" evidence="2">
    <location>
        <begin position="36"/>
        <end position="59"/>
    </location>
</feature>
<dbReference type="SUPFAM" id="SSF56219">
    <property type="entry name" value="DNase I-like"/>
    <property type="match status" value="1"/>
</dbReference>
<dbReference type="RefSeq" id="WP_076980536.1">
    <property type="nucleotide sequence ID" value="NZ_CP019124.1"/>
</dbReference>
<evidence type="ECO:0000256" key="2">
    <source>
        <dbReference type="SAM" id="Phobius"/>
    </source>
</evidence>
<organism evidence="3 4">
    <name type="scientific">Brevirhabdus pacifica</name>
    <dbReference type="NCBI Taxonomy" id="1267768"/>
    <lineage>
        <taxon>Bacteria</taxon>
        <taxon>Pseudomonadati</taxon>
        <taxon>Pseudomonadota</taxon>
        <taxon>Alphaproteobacteria</taxon>
        <taxon>Rhodobacterales</taxon>
        <taxon>Paracoccaceae</taxon>
        <taxon>Brevirhabdus</taxon>
    </lineage>
</organism>
<evidence type="ECO:0000313" key="4">
    <source>
        <dbReference type="Proteomes" id="UP000187266"/>
    </source>
</evidence>
<feature type="region of interest" description="Disordered" evidence="1">
    <location>
        <begin position="341"/>
        <end position="392"/>
    </location>
</feature>
<feature type="compositionally biased region" description="Basic and acidic residues" evidence="1">
    <location>
        <begin position="380"/>
        <end position="392"/>
    </location>
</feature>
<accession>A0A1U7DKW0</accession>
<evidence type="ECO:0000256" key="1">
    <source>
        <dbReference type="SAM" id="MobiDB-lite"/>
    </source>
</evidence>
<keyword evidence="2" id="KW-0472">Membrane</keyword>
<dbReference type="InterPro" id="IPR036691">
    <property type="entry name" value="Endo/exonu/phosph_ase_sf"/>
</dbReference>
<reference evidence="3 4" key="1">
    <citation type="submission" date="2017-01" db="EMBL/GenBank/DDBJ databases">
        <title>Genomic analysis of Xuhuaishuia manganoxidans DY6-4.</title>
        <authorList>
            <person name="Wang X."/>
        </authorList>
    </citation>
    <scope>NUCLEOTIDE SEQUENCE [LARGE SCALE GENOMIC DNA]</scope>
    <source>
        <strain evidence="3 4">DY6-4</strain>
    </source>
</reference>
<evidence type="ECO:0000313" key="3">
    <source>
        <dbReference type="EMBL" id="APX90519.1"/>
    </source>
</evidence>
<name>A0A1U7DKW0_9RHOB</name>
<dbReference type="Proteomes" id="UP000187266">
    <property type="component" value="Chromosome"/>
</dbReference>
<dbReference type="Pfam" id="PF03372">
    <property type="entry name" value="Exo_endo_phos"/>
    <property type="match status" value="1"/>
</dbReference>
<gene>
    <name evidence="3" type="ORF">BV394_12945</name>
</gene>
<dbReference type="EMBL" id="CP019124">
    <property type="protein sequence ID" value="APX90519.1"/>
    <property type="molecule type" value="Genomic_DNA"/>
</dbReference>
<sequence length="392" mass="42916">MRNILLLAIGAGLLTLSVLSFLPRFETDLWAIRMLGFARMQLAAGLVLLLVLLLLAAAIGRGRDDGPRHPAWRATGIGVALLALAALVDHGLRLWHYTPLAAPTAPGIAECAPQNRLRVLVANVRRSNRDAEEVLALVRDEQPDIFLALETNDWWNSALSPLNDAFTSHVVEVPAEATYYGMHLFATHPLEQTEVRFPFGASTPLIYTELMHPAGRLRFFGIHPRPPAPGQPTLLRDATLLQAAIEAGEQADRGPAILAGDFNATPWEPSSQRALRLGGLLDPRIGRGPMVSFDAKSMWMKWPLDQVLFQPGLALHDFSVLDPINSDHYPVRADLCIGAEPEKAEQRPPAMRPSDMAEARATLAAARQTPIEEMVSPPGESKEEAREATRPE</sequence>
<proteinExistence type="predicted"/>